<dbReference type="InterPro" id="IPR028994">
    <property type="entry name" value="Integrin_alpha_N"/>
</dbReference>
<dbReference type="GO" id="GO:0005576">
    <property type="term" value="C:extracellular region"/>
    <property type="evidence" value="ECO:0007669"/>
    <property type="project" value="UniProtKB-SubCell"/>
</dbReference>
<evidence type="ECO:0000256" key="1">
    <source>
        <dbReference type="ARBA" id="ARBA00004613"/>
    </source>
</evidence>
<keyword evidence="3" id="KW-0843">Virulence</keyword>
<dbReference type="Pfam" id="PF05593">
    <property type="entry name" value="RHS_repeat"/>
    <property type="match status" value="1"/>
</dbReference>
<accession>A0AB73BMB8</accession>
<dbReference type="Gene3D" id="2.180.10.10">
    <property type="entry name" value="RHS repeat-associated core"/>
    <property type="match status" value="1"/>
</dbReference>
<comment type="caution">
    <text evidence="4">The sequence shown here is derived from an EMBL/GenBank/DDBJ whole genome shotgun (WGS) entry which is preliminary data.</text>
</comment>
<evidence type="ECO:0000313" key="4">
    <source>
        <dbReference type="EMBL" id="KAA1166131.1"/>
    </source>
</evidence>
<dbReference type="PANTHER" id="PTHR32305:SF15">
    <property type="entry name" value="PROTEIN RHSA-RELATED"/>
    <property type="match status" value="1"/>
</dbReference>
<comment type="subcellular location">
    <subcellularLocation>
        <location evidence="1">Secreted</location>
    </subcellularLocation>
</comment>
<feature type="non-terminal residue" evidence="4">
    <location>
        <position position="1895"/>
    </location>
</feature>
<dbReference type="Proteomes" id="UP000324162">
    <property type="component" value="Unassembled WGS sequence"/>
</dbReference>
<evidence type="ECO:0000313" key="5">
    <source>
        <dbReference type="Proteomes" id="UP000324162"/>
    </source>
</evidence>
<evidence type="ECO:0008006" key="6">
    <source>
        <dbReference type="Google" id="ProtNLM"/>
    </source>
</evidence>
<dbReference type="InterPro" id="IPR006530">
    <property type="entry name" value="YD"/>
</dbReference>
<evidence type="ECO:0000256" key="2">
    <source>
        <dbReference type="ARBA" id="ARBA00022525"/>
    </source>
</evidence>
<dbReference type="InterPro" id="IPR003284">
    <property type="entry name" value="Sal_SpvB"/>
</dbReference>
<reference evidence="4 5" key="1">
    <citation type="submission" date="2019-01" db="EMBL/GenBank/DDBJ databases">
        <title>Genome sequences of marine Pseudoalteromonas species.</title>
        <authorList>
            <person name="Boraston A.B."/>
            <person name="Hehemann J.-H."/>
            <person name="Vickers C.J."/>
            <person name="Salama-Alber O."/>
            <person name="Abe K."/>
            <person name="Hettle A.J."/>
        </authorList>
    </citation>
    <scope>NUCLEOTIDE SEQUENCE [LARGE SCALE GENOMIC DNA]</scope>
    <source>
        <strain evidence="4 5">PS42</strain>
    </source>
</reference>
<gene>
    <name evidence="4" type="ORF">EU508_00195</name>
</gene>
<dbReference type="InterPro" id="IPR031325">
    <property type="entry name" value="RHS_repeat"/>
</dbReference>
<dbReference type="InterPro" id="IPR050708">
    <property type="entry name" value="T6SS_VgrG/RHS"/>
</dbReference>
<protein>
    <recommendedName>
        <fullName evidence="6">Insecticide toxin TcdB middle/N-terminal domain-containing protein</fullName>
    </recommendedName>
</protein>
<dbReference type="EMBL" id="SEUK01000027">
    <property type="protein sequence ID" value="KAA1166131.1"/>
    <property type="molecule type" value="Genomic_DNA"/>
</dbReference>
<proteinExistence type="predicted"/>
<dbReference type="GO" id="GO:0005737">
    <property type="term" value="C:cytoplasm"/>
    <property type="evidence" value="ECO:0007669"/>
    <property type="project" value="InterPro"/>
</dbReference>
<dbReference type="Pfam" id="PF03534">
    <property type="entry name" value="SpvB"/>
    <property type="match status" value="1"/>
</dbReference>
<dbReference type="SUPFAM" id="SSF69318">
    <property type="entry name" value="Integrin alpha N-terminal domain"/>
    <property type="match status" value="1"/>
</dbReference>
<dbReference type="NCBIfam" id="TIGR01643">
    <property type="entry name" value="YD_repeat_2x"/>
    <property type="match status" value="1"/>
</dbReference>
<evidence type="ECO:0000256" key="3">
    <source>
        <dbReference type="ARBA" id="ARBA00023026"/>
    </source>
</evidence>
<dbReference type="PANTHER" id="PTHR32305">
    <property type="match status" value="1"/>
</dbReference>
<organism evidence="4 5">
    <name type="scientific">Pseudoalteromonas fuliginea</name>
    <dbReference type="NCBI Taxonomy" id="1872678"/>
    <lineage>
        <taxon>Bacteria</taxon>
        <taxon>Pseudomonadati</taxon>
        <taxon>Pseudomonadota</taxon>
        <taxon>Gammaproteobacteria</taxon>
        <taxon>Alteromonadales</taxon>
        <taxon>Pseudoalteromonadaceae</taxon>
        <taxon>Pseudoalteromonas</taxon>
    </lineage>
</organism>
<sequence length="1895" mass="209471">MNDRPRITGANSIKLLTNESIGIDFSVSDEETPLGSLRLDVDAMNPSLFKELKVTFINGKAHLVVEASSQSGSTNIVLRVTDENELVTTESISVLIQSPIELATETSVIIPLDKESTDIVAPDFSAIGAIKGQASVSGGAATYQLPIQLTPGRSGMQPEISLNYSSRSGNGIAGVGWALSVGSSITRCAATYAQDGFTQSPQYNSNDRLCLDGQRLIATSGSYGNSGTQYRTEIDSFVRVTQSGSLNGTSTWFKAEYKNGRVSYFGKTIDSKVIHEGRTATYSWLVEYQHDATENNYIHYDYALYGTAELLLDQISYTGSSVNNKGEQKVQFIYEPRNKIHERFSFGGRSVVTQRLHKVDIFNVNQNVWSYELNYQKSTASGKELLDEVSQCFSNNYCLPSTLFTWNNTQEVLMLEPLGGESNILYPNEKSISKVLPRGDVNGDGVRDWSGYFVNAEGDFSHNNIALDSCQFNRFTLRHECSQGDIDLDGITDEWSIKNQELMFDLSSEGLISTNIEMPPSLKPELRESHIRQIADFNNDGWPDILLYIASDIPKIELYLHQKNVSRPYVRPEFSFSLTKGTASDLYTTVLLDDYTVLGDISGDGTIDIMHVSTGAKDIIPPLQARPKTLLLGDDNYQNDHALPFSVTLGTLKPQLSMFIDLNGDGLTDWLGWEYNENIISLTYRLNKGELVFTPKHTLSNNLIETVEQKVLYNAGEWVTRRVPKYGRGFLIEDINYDGIPELLMPGKRLLTRCTSLGRNRFCGDQLYGEWETRPGDRSSLTPIDSSSLDKSIYQFDALHFSQNSAGELSVTKSETNLVGNPYDSAFVDAYGTGLRSLVFNHTSEPGFSNQGNAEGTFSAYTEQYGVFINRNYGTGSGVSGRDYAPVDLMLAAKDGLGKEAKWQQRPLSSSKVEYDLLRNSIISEPGYINFASSMYVVNSFLQSNGLNDTTETAYSYAGAVYNQFGRGFMGFKSIIEKDVSRGLVTQSDFKQVFPYQGKLERQATFAVNDYNVRSYNLLQSASLEANALSYSSTDWQDNLNHTISGVYNVYPRSTTQLTRDLDSKSVVTSTNKTIIGIDEYANVTANSVEINDDWGVYTTSQTSTYQNDKSSWWLNKLTNKTVIKNAIKERNSNDPITNVTLDQKTSNTTIYSQYHSSRQAGVVEISGKIGSAISGNGSTVTTAFNDYGLPHLVSQTTKVRNSSGSWVDQTRTTSTTYSKNGISEASDGYFPHKQINSKGHISYTNVNPATGQVTQTRQQLSGNSYQITNIGYDNYNRSYSVQTAGQPIQYSAVQTPDTQAPEHAALQVLKVAAGQPAQKIYIDKLGRILRTAVQGFDSDWIFSDVVYNSVGYKTFESVPHKEHASVFGTFYTAHDTLGRVTEKVTNQHCGDMTTNYEYSELATGITVYDSCYGITLDMSRTYNSLKQLMQTTDANNGITRYSYNGQGLPIVIQDANGNNIVAMYNALGQKVQVNDPNQGITNFQYNGFGELQHESRADNKTISYVTDVLGRVTRRTATGENTLTYSYDGATYGLGQLNQAAGNGVTKNYAYDSRGRPSSQTIIGSGKSYTTTTFYDSNYGRVKGLRYPNNLTLEYIYNDAGYQTQVKNAASGYVFKTITEHDVFGNISQGTLGNGLSENTAYSLKNGQMTLKTIAKNNSNIMSINYSAYDGFGNLKAVDITSGSIGNQHNFSESYSYDALHRLESNAVNGITTIDYSYDAVGNLLSKSDYASQYDYTNGATGGPNAVKRVLRNGSWKVFSYDARGNMTRGDGLTSASYNAMDKPTQIIKNGKTLTFTYGPQHMRFKQVNGSVTTFYSDKLYEEEIDGSNTTWRAYIDDIAVISQTTGVSASIRYTHRDRLGSARVFTDHNGQVEAERNFDPFGKPRLASGGLKA</sequence>
<keyword evidence="2" id="KW-0964">Secreted</keyword>
<name>A0AB73BMB8_9GAMM</name>